<comment type="caution">
    <text evidence="3">The sequence shown here is derived from an EMBL/GenBank/DDBJ whole genome shotgun (WGS) entry which is preliminary data.</text>
</comment>
<evidence type="ECO:0000313" key="5">
    <source>
        <dbReference type="Proteomes" id="UP000032671"/>
    </source>
</evidence>
<comment type="similarity">
    <text evidence="1 2">Belongs to the short-chain dehydrogenases/reductases (SDR) family.</text>
</comment>
<protein>
    <submittedName>
        <fullName evidence="3 4">Oxidoreductase</fullName>
    </submittedName>
</protein>
<evidence type="ECO:0000256" key="1">
    <source>
        <dbReference type="ARBA" id="ARBA00006484"/>
    </source>
</evidence>
<reference evidence="4 6" key="2">
    <citation type="submission" date="2019-07" db="EMBL/GenBank/DDBJ databases">
        <title>Whole genome shotgun sequence of Acetobacter cibinongensis NBRC 16605.</title>
        <authorList>
            <person name="Hosoyama A."/>
            <person name="Uohara A."/>
            <person name="Ohji S."/>
            <person name="Ichikawa N."/>
        </authorList>
    </citation>
    <scope>NUCLEOTIDE SEQUENCE [LARGE SCALE GENOMIC DNA]</scope>
    <source>
        <strain evidence="4 6">NBRC 16605</strain>
    </source>
</reference>
<reference evidence="3 5" key="1">
    <citation type="submission" date="2012-11" db="EMBL/GenBank/DDBJ databases">
        <title>Whole genome sequence of Acetobacter cibinongensis 4H-1.</title>
        <authorList>
            <person name="Azuma Y."/>
            <person name="Higashiura N."/>
            <person name="Hirakawa H."/>
            <person name="Matsushita K."/>
        </authorList>
    </citation>
    <scope>NUCLEOTIDE SEQUENCE [LARGE SCALE GENOMIC DNA]</scope>
    <source>
        <strain evidence="3 5">4H-1</strain>
    </source>
</reference>
<dbReference type="AlphaFoldDB" id="A0A0D6N1M9"/>
<organism evidence="3 5">
    <name type="scientific">Acetobacter cibinongensis</name>
    <dbReference type="NCBI Taxonomy" id="146475"/>
    <lineage>
        <taxon>Bacteria</taxon>
        <taxon>Pseudomonadati</taxon>
        <taxon>Pseudomonadota</taxon>
        <taxon>Alphaproteobacteria</taxon>
        <taxon>Acetobacterales</taxon>
        <taxon>Acetobacteraceae</taxon>
        <taxon>Acetobacter</taxon>
    </lineage>
</organism>
<evidence type="ECO:0000313" key="3">
    <source>
        <dbReference type="EMBL" id="GAN59839.1"/>
    </source>
</evidence>
<dbReference type="Pfam" id="PF00106">
    <property type="entry name" value="adh_short"/>
    <property type="match status" value="1"/>
</dbReference>
<dbReference type="CDD" id="cd05233">
    <property type="entry name" value="SDR_c"/>
    <property type="match status" value="1"/>
</dbReference>
<evidence type="ECO:0000313" key="4">
    <source>
        <dbReference type="EMBL" id="GEL59362.1"/>
    </source>
</evidence>
<dbReference type="PANTHER" id="PTHR42879">
    <property type="entry name" value="3-OXOACYL-(ACYL-CARRIER-PROTEIN) REDUCTASE"/>
    <property type="match status" value="1"/>
</dbReference>
<dbReference type="SUPFAM" id="SSF51735">
    <property type="entry name" value="NAD(P)-binding Rossmann-fold domains"/>
    <property type="match status" value="1"/>
</dbReference>
<dbReference type="RefSeq" id="WP_048837881.1">
    <property type="nucleotide sequence ID" value="NZ_BAMV01000007.1"/>
</dbReference>
<gene>
    <name evidence="3" type="ORF">Abci_007_242</name>
    <name evidence="4" type="ORF">ACI01nite_19640</name>
</gene>
<dbReference type="PRINTS" id="PR00080">
    <property type="entry name" value="SDRFAMILY"/>
</dbReference>
<sequence length="261" mass="28119">MDLQLTRKTALVTGSTSGIGLAIAKRFIMEGASVILCGRNQHKLDQAAKEIGHPDRVQTVKADAGTADGVKLLTEKIPSVDILINNLGIFEPKPFSDITDQEWQTLFDINVMSGVRLSRHYFPTMLERNWGRIIFVSSECGVVTPAETVHYAMTKTAQLAIARGLAEQTKGTGVTVNSIVPGPTKSDGSDAFIKTAVANKDATPQEREAEFFRTMRPLSLLQRMIDPAEIAAQVALLSSPFGAITNGAAIRCEGGIIPTIL</sequence>
<dbReference type="EMBL" id="BJVU01000008">
    <property type="protein sequence ID" value="GEL59362.1"/>
    <property type="molecule type" value="Genomic_DNA"/>
</dbReference>
<dbReference type="Gene3D" id="3.40.50.720">
    <property type="entry name" value="NAD(P)-binding Rossmann-like Domain"/>
    <property type="match status" value="1"/>
</dbReference>
<dbReference type="Proteomes" id="UP000032671">
    <property type="component" value="Unassembled WGS sequence"/>
</dbReference>
<dbReference type="InterPro" id="IPR050259">
    <property type="entry name" value="SDR"/>
</dbReference>
<accession>A0A0D6N1M9</accession>
<dbReference type="Proteomes" id="UP000321891">
    <property type="component" value="Unassembled WGS sequence"/>
</dbReference>
<evidence type="ECO:0000313" key="6">
    <source>
        <dbReference type="Proteomes" id="UP000321891"/>
    </source>
</evidence>
<dbReference type="EMBL" id="BAMV01000007">
    <property type="protein sequence ID" value="GAN59839.1"/>
    <property type="molecule type" value="Genomic_DNA"/>
</dbReference>
<dbReference type="STRING" id="1231339.Abci_007_242"/>
<dbReference type="PRINTS" id="PR00081">
    <property type="entry name" value="GDHRDH"/>
</dbReference>
<accession>A0A6N3SQH3</accession>
<proteinExistence type="inferred from homology"/>
<keyword evidence="6" id="KW-1185">Reference proteome</keyword>
<name>A0A0D6N1M9_9PROT</name>
<dbReference type="FunFam" id="3.40.50.720:FF:000084">
    <property type="entry name" value="Short-chain dehydrogenase reductase"/>
    <property type="match status" value="1"/>
</dbReference>
<dbReference type="InterPro" id="IPR002347">
    <property type="entry name" value="SDR_fam"/>
</dbReference>
<dbReference type="InterPro" id="IPR036291">
    <property type="entry name" value="NAD(P)-bd_dom_sf"/>
</dbReference>
<evidence type="ECO:0000256" key="2">
    <source>
        <dbReference type="RuleBase" id="RU000363"/>
    </source>
</evidence>